<keyword evidence="1" id="KW-0472">Membrane</keyword>
<feature type="transmembrane region" description="Helical" evidence="1">
    <location>
        <begin position="55"/>
        <end position="72"/>
    </location>
</feature>
<organism evidence="2 3">
    <name type="scientific">Methanimicrococcus hongohii</name>
    <dbReference type="NCBI Taxonomy" id="3028295"/>
    <lineage>
        <taxon>Archaea</taxon>
        <taxon>Methanobacteriati</taxon>
        <taxon>Methanobacteriota</taxon>
        <taxon>Stenosarchaea group</taxon>
        <taxon>Methanomicrobia</taxon>
        <taxon>Methanosarcinales</taxon>
        <taxon>Methanosarcinaceae</taxon>
        <taxon>Methanimicrococcus</taxon>
    </lineage>
</organism>
<feature type="transmembrane region" description="Helical" evidence="1">
    <location>
        <begin position="112"/>
        <end position="132"/>
    </location>
</feature>
<protein>
    <submittedName>
        <fullName evidence="2">Uncharacterized protein</fullName>
    </submittedName>
</protein>
<reference evidence="2 3" key="1">
    <citation type="submission" date="2023-07" db="EMBL/GenBank/DDBJ databases">
        <title>Closed genoem sequence of Methanomicrococcus sp. Hf6.</title>
        <authorList>
            <person name="Poehlein A."/>
            <person name="Protasov E."/>
            <person name="Platt K."/>
            <person name="Reeh H."/>
            <person name="Daniel R."/>
            <person name="Brune A."/>
        </authorList>
    </citation>
    <scope>NUCLEOTIDE SEQUENCE [LARGE SCALE GENOMIC DNA]</scope>
    <source>
        <strain evidence="2 3">Hf6</strain>
    </source>
</reference>
<evidence type="ECO:0000313" key="2">
    <source>
        <dbReference type="EMBL" id="WNY24168.1"/>
    </source>
</evidence>
<dbReference type="AlphaFoldDB" id="A0AA96V353"/>
<sequence length="133" mass="15125">MSGYFDQTEKTNNKLFLILFVLYIISFIIPSGIPFIFILFGSLFYGFFSKNQKKSFLFGFLIPLFFCLYSFLIDGIDVAVRIFPFYLLLSLLSGLSGFFAAVDFENPAKNKVCYFISAVLIIIMVILIISGIN</sequence>
<gene>
    <name evidence="2" type="ORF">MmiHf6_14970</name>
</gene>
<dbReference type="Proteomes" id="UP001302978">
    <property type="component" value="Chromosome"/>
</dbReference>
<keyword evidence="1" id="KW-0812">Transmembrane</keyword>
<dbReference type="EMBL" id="CP131059">
    <property type="protein sequence ID" value="WNY24168.1"/>
    <property type="molecule type" value="Genomic_DNA"/>
</dbReference>
<feature type="transmembrane region" description="Helical" evidence="1">
    <location>
        <begin position="15"/>
        <end position="48"/>
    </location>
</feature>
<dbReference type="KEGG" id="mehf:MmiHf6_14970"/>
<name>A0AA96V353_9EURY</name>
<keyword evidence="3" id="KW-1185">Reference proteome</keyword>
<proteinExistence type="predicted"/>
<feature type="transmembrane region" description="Helical" evidence="1">
    <location>
        <begin position="78"/>
        <end position="100"/>
    </location>
</feature>
<accession>A0AA96V353</accession>
<keyword evidence="1" id="KW-1133">Transmembrane helix</keyword>
<evidence type="ECO:0000313" key="3">
    <source>
        <dbReference type="Proteomes" id="UP001302978"/>
    </source>
</evidence>
<evidence type="ECO:0000256" key="1">
    <source>
        <dbReference type="SAM" id="Phobius"/>
    </source>
</evidence>